<name>A0ABD6QIK0_MYCFO</name>
<dbReference type="RefSeq" id="WP_076206570.1">
    <property type="nucleotide sequence ID" value="NZ_MBER01000116.1"/>
</dbReference>
<comment type="caution">
    <text evidence="1">The sequence shown here is derived from an EMBL/GenBank/DDBJ whole genome shotgun (WGS) entry which is preliminary data.</text>
</comment>
<evidence type="ECO:0000313" key="2">
    <source>
        <dbReference type="Proteomes" id="UP000187001"/>
    </source>
</evidence>
<dbReference type="EMBL" id="MBER01000116">
    <property type="protein sequence ID" value="OMC39573.1"/>
    <property type="molecule type" value="Genomic_DNA"/>
</dbReference>
<reference evidence="1 2" key="1">
    <citation type="submission" date="2016-07" db="EMBL/GenBank/DDBJ databases">
        <authorList>
            <person name="Sutton G."/>
            <person name="Brinkac L."/>
            <person name="Sanka R."/>
            <person name="Adams M."/>
            <person name="Lau E."/>
            <person name="Kumar A."/>
            <person name="Macaden R."/>
        </authorList>
    </citation>
    <scope>NUCLEOTIDE SEQUENCE [LARGE SCALE GENOMIC DNA]</scope>
    <source>
        <strain evidence="1 2">GA-0871</strain>
    </source>
</reference>
<gene>
    <name evidence="1" type="ORF">A5742_05015</name>
</gene>
<dbReference type="Proteomes" id="UP000187001">
    <property type="component" value="Unassembled WGS sequence"/>
</dbReference>
<sequence>MPLSPLDDYLVHQIPETLDHVGTSDRNFYERYYFNIHDQTGEVFAVIGLGQYPNLNITDAFAAVMYEGVQHTVRSSRLLGNDRMNTTVAPLGVHLIEGLRTFRVCCAPNEWGVQFDLTFEAGVPALEEPPTLARRHTRIVEDTRRLVQTGHWTGTLEVAGRRFDVVPETWWGARDHSWGIRAVGEREAPGFARTKFGFGGAGDHLGGGLVNWSPIQFPDFSLFYFVYEGSDGIRAGERATRVDSLASGGQPIEMGSPRHNLRFIEGTHLVEGGSIVVPDPTTNREMNLEFTALSRVYLDVGTGYGRFDAPHGSYLGDSHVEGGHWKEAECRERSDIDSALLRYRYDDQHGYAVMDTRIVNNYYPRYGFE</sequence>
<proteinExistence type="predicted"/>
<accession>A0ABD6QIK0</accession>
<protein>
    <submittedName>
        <fullName evidence="1">Uncharacterized protein</fullName>
    </submittedName>
</protein>
<organism evidence="1 2">
    <name type="scientific">Mycolicibacterium fortuitum</name>
    <name type="common">Mycobacterium fortuitum</name>
    <dbReference type="NCBI Taxonomy" id="1766"/>
    <lineage>
        <taxon>Bacteria</taxon>
        <taxon>Bacillati</taxon>
        <taxon>Actinomycetota</taxon>
        <taxon>Actinomycetes</taxon>
        <taxon>Mycobacteriales</taxon>
        <taxon>Mycobacteriaceae</taxon>
        <taxon>Mycolicibacterium</taxon>
    </lineage>
</organism>
<dbReference type="AlphaFoldDB" id="A0ABD6QIK0"/>
<evidence type="ECO:0000313" key="1">
    <source>
        <dbReference type="EMBL" id="OMC39573.1"/>
    </source>
</evidence>